<feature type="compositionally biased region" description="Low complexity" evidence="1">
    <location>
        <begin position="512"/>
        <end position="524"/>
    </location>
</feature>
<proteinExistence type="predicted"/>
<gene>
    <name evidence="2" type="ORF">DFR70_13231</name>
</gene>
<dbReference type="Proteomes" id="UP000247569">
    <property type="component" value="Unassembled WGS sequence"/>
</dbReference>
<keyword evidence="3" id="KW-1185">Reference proteome</keyword>
<sequence>MPPEPSSPAGPIDPSVAVLFPGLVDGTGQPTDKKKDPPATAAPSPTTPVGPSVAPLYPGLVTPAQPSNTPTPQSTKDSPAGTGQSTQVSPYDIIGVGPDGKPLPDNGVSSKVVNPYDPTGELGITTNPGNPAATPLVPGKTTYSAEDIPKTTVPSDLASLAIPPSVTNEKPDSGGLVPTPSGVGVLGQLVLEMAPPGTKFEGETTIGPDGMPTTDWNVVVPGQEPTYWGKTQHVPLANGTSVDINYGANGTPLLAKGEGDPALRLRLADDNGAPRWAVLNSAGEYLFTIDSSGNKLGDRGSESNVGAGAGLAGLGVAGLGTGTLLESGALAGAGTAAVGTAEAGALGLAAALAEGAAVGAEAGALVGSPSGPGAAITAGIGVVVGLGLTYYMYQQGMLPGQSKNSEGGTSNRVDPNSLPEIGVPQPRATPPVAGPESSRPPTGLDAPTDPTPTPGPGGLNSPPVTQPTQSTRPSPADDPDTTHQQILFPSTKPGQPGVPVEGTFWDGNGILRNGPGNPRGQQPGSTAPRAKSPISLKAELFKLFTWDLEDVDEEYRPQLLGIMAFIDDAEAFRGALYGGLTQMAIANGADIDELVGGSKRSQEELDRLDDLGVSTDILEAAVDTWWKAQYPIDKAKELLGHAGAIAVLKSDGWEVNIRPEGGNKHDIVAYKDGQVMVIESKGGNPGKASPGEAQVPDGSGGQFLAQQMTDPYLWHKLRQDANNDPEFRQWLIDRGMLDAVMSEDPSKVGYRLIRTDTNGKIDVYGSTQTPVNDGIPDDVVVGQTTGNKPGTPEDGRNPRPTLHGVAQPLPLVLDTAVGSSFGALAGHVGSWINGLIENGRHDLTVLSNLTPVIPPVPILPHGLWTGYRDADQSLTFTLIPQVVLAKPVSKAEELACETYL</sequence>
<accession>A0A318JQH1</accession>
<feature type="region of interest" description="Disordered" evidence="1">
    <location>
        <begin position="401"/>
        <end position="531"/>
    </location>
</feature>
<dbReference type="AlphaFoldDB" id="A0A318JQH1"/>
<name>A0A318JQH1_9NOCA</name>
<dbReference type="EMBL" id="QJKF01000032">
    <property type="protein sequence ID" value="PXX52646.1"/>
    <property type="molecule type" value="Genomic_DNA"/>
</dbReference>
<organism evidence="2 3">
    <name type="scientific">Nocardia tenerifensis</name>
    <dbReference type="NCBI Taxonomy" id="228006"/>
    <lineage>
        <taxon>Bacteria</taxon>
        <taxon>Bacillati</taxon>
        <taxon>Actinomycetota</taxon>
        <taxon>Actinomycetes</taxon>
        <taxon>Mycobacteriales</taxon>
        <taxon>Nocardiaceae</taxon>
        <taxon>Nocardia</taxon>
    </lineage>
</organism>
<reference evidence="2 3" key="1">
    <citation type="submission" date="2018-05" db="EMBL/GenBank/DDBJ databases">
        <title>Genomic Encyclopedia of Type Strains, Phase IV (KMG-IV): sequencing the most valuable type-strain genomes for metagenomic binning, comparative biology and taxonomic classification.</title>
        <authorList>
            <person name="Goeker M."/>
        </authorList>
    </citation>
    <scope>NUCLEOTIDE SEQUENCE [LARGE SCALE GENOMIC DNA]</scope>
    <source>
        <strain evidence="2 3">DSM 44704</strain>
    </source>
</reference>
<evidence type="ECO:0000256" key="1">
    <source>
        <dbReference type="SAM" id="MobiDB-lite"/>
    </source>
</evidence>
<feature type="region of interest" description="Disordered" evidence="1">
    <location>
        <begin position="782"/>
        <end position="804"/>
    </location>
</feature>
<feature type="compositionally biased region" description="Polar residues" evidence="1">
    <location>
        <begin position="64"/>
        <end position="89"/>
    </location>
</feature>
<protein>
    <submittedName>
        <fullName evidence="2">Uncharacterized protein</fullName>
    </submittedName>
</protein>
<comment type="caution">
    <text evidence="2">The sequence shown here is derived from an EMBL/GenBank/DDBJ whole genome shotgun (WGS) entry which is preliminary data.</text>
</comment>
<feature type="region of interest" description="Disordered" evidence="1">
    <location>
        <begin position="1"/>
        <end position="108"/>
    </location>
</feature>
<evidence type="ECO:0000313" key="3">
    <source>
        <dbReference type="Proteomes" id="UP000247569"/>
    </source>
</evidence>
<evidence type="ECO:0000313" key="2">
    <source>
        <dbReference type="EMBL" id="PXX52646.1"/>
    </source>
</evidence>
<feature type="compositionally biased region" description="Polar residues" evidence="1">
    <location>
        <begin position="401"/>
        <end position="414"/>
    </location>
</feature>
<feature type="compositionally biased region" description="Low complexity" evidence="1">
    <location>
        <begin position="38"/>
        <end position="55"/>
    </location>
</feature>